<keyword evidence="4" id="KW-0378">Hydrolase</keyword>
<dbReference type="PANTHER" id="PTHR22726">
    <property type="entry name" value="METALLOENDOPEPTIDASE OMA1"/>
    <property type="match status" value="1"/>
</dbReference>
<feature type="domain" description="Peptidase M48" evidence="9">
    <location>
        <begin position="79"/>
        <end position="270"/>
    </location>
</feature>
<dbReference type="STRING" id="89524.SAMN05444370_101520"/>
<keyword evidence="6" id="KW-0482">Metalloprotease</keyword>
<organism evidence="10 11">
    <name type="scientific">Rubrimonas cliftonensis</name>
    <dbReference type="NCBI Taxonomy" id="89524"/>
    <lineage>
        <taxon>Bacteria</taxon>
        <taxon>Pseudomonadati</taxon>
        <taxon>Pseudomonadota</taxon>
        <taxon>Alphaproteobacteria</taxon>
        <taxon>Rhodobacterales</taxon>
        <taxon>Paracoccaceae</taxon>
        <taxon>Rubrimonas</taxon>
    </lineage>
</organism>
<dbReference type="Proteomes" id="UP000198703">
    <property type="component" value="Unassembled WGS sequence"/>
</dbReference>
<keyword evidence="11" id="KW-1185">Reference proteome</keyword>
<dbReference type="EMBL" id="FNQM01000001">
    <property type="protein sequence ID" value="SDZ82132.1"/>
    <property type="molecule type" value="Genomic_DNA"/>
</dbReference>
<comment type="cofactor">
    <cofactor evidence="1">
        <name>Zn(2+)</name>
        <dbReference type="ChEBI" id="CHEBI:29105"/>
    </cofactor>
</comment>
<evidence type="ECO:0000256" key="6">
    <source>
        <dbReference type="ARBA" id="ARBA00023049"/>
    </source>
</evidence>
<dbReference type="RefSeq" id="WP_093248042.1">
    <property type="nucleotide sequence ID" value="NZ_FNQM01000001.1"/>
</dbReference>
<evidence type="ECO:0000256" key="3">
    <source>
        <dbReference type="ARBA" id="ARBA00022723"/>
    </source>
</evidence>
<feature type="compositionally biased region" description="Polar residues" evidence="7">
    <location>
        <begin position="44"/>
        <end position="54"/>
    </location>
</feature>
<dbReference type="OrthoDB" id="9810445at2"/>
<gene>
    <name evidence="10" type="ORF">SAMN05444370_101520</name>
</gene>
<feature type="chain" id="PRO_5011604382" evidence="8">
    <location>
        <begin position="23"/>
        <end position="512"/>
    </location>
</feature>
<evidence type="ECO:0000313" key="11">
    <source>
        <dbReference type="Proteomes" id="UP000198703"/>
    </source>
</evidence>
<evidence type="ECO:0000256" key="1">
    <source>
        <dbReference type="ARBA" id="ARBA00001947"/>
    </source>
</evidence>
<dbReference type="GO" id="GO:0004222">
    <property type="term" value="F:metalloendopeptidase activity"/>
    <property type="evidence" value="ECO:0007669"/>
    <property type="project" value="InterPro"/>
</dbReference>
<evidence type="ECO:0000256" key="2">
    <source>
        <dbReference type="ARBA" id="ARBA00022670"/>
    </source>
</evidence>
<dbReference type="GO" id="GO:0016020">
    <property type="term" value="C:membrane"/>
    <property type="evidence" value="ECO:0007669"/>
    <property type="project" value="TreeGrafter"/>
</dbReference>
<dbReference type="AlphaFoldDB" id="A0A1H3W6Z8"/>
<dbReference type="Gene3D" id="3.30.2010.10">
    <property type="entry name" value="Metalloproteases ('zincins'), catalytic domain"/>
    <property type="match status" value="1"/>
</dbReference>
<keyword evidence="2 10" id="KW-0645">Protease</keyword>
<accession>A0A1H3W6Z8</accession>
<feature type="signal peptide" evidence="8">
    <location>
        <begin position="1"/>
        <end position="22"/>
    </location>
</feature>
<feature type="region of interest" description="Disordered" evidence="7">
    <location>
        <begin position="34"/>
        <end position="58"/>
    </location>
</feature>
<dbReference type="PANTHER" id="PTHR22726:SF1">
    <property type="entry name" value="METALLOENDOPEPTIDASE OMA1, MITOCHONDRIAL"/>
    <property type="match status" value="1"/>
</dbReference>
<evidence type="ECO:0000256" key="5">
    <source>
        <dbReference type="ARBA" id="ARBA00022833"/>
    </source>
</evidence>
<dbReference type="GO" id="GO:0051603">
    <property type="term" value="P:proteolysis involved in protein catabolic process"/>
    <property type="evidence" value="ECO:0007669"/>
    <property type="project" value="TreeGrafter"/>
</dbReference>
<dbReference type="InterPro" id="IPR051156">
    <property type="entry name" value="Mito/Outer_Membr_Metalloprot"/>
</dbReference>
<evidence type="ECO:0000256" key="7">
    <source>
        <dbReference type="SAM" id="MobiDB-lite"/>
    </source>
</evidence>
<evidence type="ECO:0000256" key="4">
    <source>
        <dbReference type="ARBA" id="ARBA00022801"/>
    </source>
</evidence>
<name>A0A1H3W6Z8_9RHOB</name>
<proteinExistence type="predicted"/>
<keyword evidence="8" id="KW-0732">Signal</keyword>
<protein>
    <submittedName>
        <fullName evidence="10">Putative Zn-dependent protease</fullName>
    </submittedName>
</protein>
<evidence type="ECO:0000256" key="8">
    <source>
        <dbReference type="SAM" id="SignalP"/>
    </source>
</evidence>
<evidence type="ECO:0000259" key="9">
    <source>
        <dbReference type="Pfam" id="PF01435"/>
    </source>
</evidence>
<reference evidence="10 11" key="1">
    <citation type="submission" date="2016-10" db="EMBL/GenBank/DDBJ databases">
        <authorList>
            <person name="de Groot N.N."/>
        </authorList>
    </citation>
    <scope>NUCLEOTIDE SEQUENCE [LARGE SCALE GENOMIC DNA]</scope>
    <source>
        <strain evidence="10 11">DSM 15345</strain>
    </source>
</reference>
<sequence length="512" mass="52844">MSGRIFGSSRVARAILLAAALAAPLAGCGGPAPQTAPLAPGAQPQVSPRTTQEQRLGDQTHPRILAQYGGAYGGPISDYVRTIGRRLAAVTPQANAPWTFTVLDSPVVNAFALPGGYVYVTRGLVALADDEAQLAGVVGHEIGHVTAAHSAQRQTQAAVAQAGVLAAVLGAAILGADRSVVDLLGQGAGAAAQGVVASYSRSQELEADRLGVAYIAQAGYDPAAQAGFLRAMQAQDALSAQLRGGSYDPNRVDFFASHPATAERVRAAEGAAALAGGGAGGARARNRDAFLAAIEGMVYGDSAAQGFVRGQSFIHPELRFRFDAPSGFAITNAAQQIVMQGRGGRIVFDGGRDPGGDLRAYIAEAWAAALAQQTRTGQLQFRPTSRIGGMEAAAALMPVQTQGGVALAHMTVIRSGAGRLYRFFSVVPPNNPAALAAVERGAASFRQLSAAEARAARPWRIDVVTARPGDTPASLARRMPFDRAGEARLRVLNGLAPGEPLRAGQKVKLVVE</sequence>
<dbReference type="Pfam" id="PF01435">
    <property type="entry name" value="Peptidase_M48"/>
    <property type="match status" value="1"/>
</dbReference>
<dbReference type="GO" id="GO:0046872">
    <property type="term" value="F:metal ion binding"/>
    <property type="evidence" value="ECO:0007669"/>
    <property type="project" value="UniProtKB-KW"/>
</dbReference>
<dbReference type="InterPro" id="IPR001915">
    <property type="entry name" value="Peptidase_M48"/>
</dbReference>
<keyword evidence="5" id="KW-0862">Zinc</keyword>
<keyword evidence="3" id="KW-0479">Metal-binding</keyword>
<evidence type="ECO:0000313" key="10">
    <source>
        <dbReference type="EMBL" id="SDZ82132.1"/>
    </source>
</evidence>